<organism evidence="1 2">
    <name type="scientific">Rattus norvegicus</name>
    <name type="common">Rat</name>
    <dbReference type="NCBI Taxonomy" id="10116"/>
    <lineage>
        <taxon>Eukaryota</taxon>
        <taxon>Metazoa</taxon>
        <taxon>Chordata</taxon>
        <taxon>Craniata</taxon>
        <taxon>Vertebrata</taxon>
        <taxon>Euteleostomi</taxon>
        <taxon>Mammalia</taxon>
        <taxon>Eutheria</taxon>
        <taxon>Euarchontoglires</taxon>
        <taxon>Glires</taxon>
        <taxon>Rodentia</taxon>
        <taxon>Myomorpha</taxon>
        <taxon>Muroidea</taxon>
        <taxon>Muridae</taxon>
        <taxon>Murinae</taxon>
        <taxon>Rattus</taxon>
    </lineage>
</organism>
<name>A6HUV4_RAT</name>
<sequence length="45" mass="5401">MSVIDQTQWPSYYRPGLPQRKDLWVGWSNVQSLFPEAIRRGHWIT</sequence>
<evidence type="ECO:0000313" key="2">
    <source>
        <dbReference type="Proteomes" id="UP000234681"/>
    </source>
</evidence>
<gene>
    <name evidence="1" type="ORF">rCG_28533</name>
</gene>
<reference evidence="2" key="1">
    <citation type="submission" date="2005-09" db="EMBL/GenBank/DDBJ databases">
        <authorList>
            <person name="Mural R.J."/>
            <person name="Li P.W."/>
            <person name="Adams M.D."/>
            <person name="Amanatides P.G."/>
            <person name="Baden-Tillson H."/>
            <person name="Barnstead M."/>
            <person name="Chin S.H."/>
            <person name="Dew I."/>
            <person name="Evans C.A."/>
            <person name="Ferriera S."/>
            <person name="Flanigan M."/>
            <person name="Fosler C."/>
            <person name="Glodek A."/>
            <person name="Gu Z."/>
            <person name="Holt R.A."/>
            <person name="Jennings D."/>
            <person name="Kraft C.L."/>
            <person name="Lu F."/>
            <person name="Nguyen T."/>
            <person name="Nusskern D.R."/>
            <person name="Pfannkoch C.M."/>
            <person name="Sitter C."/>
            <person name="Sutton G.G."/>
            <person name="Venter J.C."/>
            <person name="Wang Z."/>
            <person name="Woodage T."/>
            <person name="Zheng X.H."/>
            <person name="Zhong F."/>
        </authorList>
    </citation>
    <scope>NUCLEOTIDE SEQUENCE [LARGE SCALE GENOMIC DNA]</scope>
    <source>
        <strain>BN</strain>
        <strain evidence="2">Sprague-Dawley</strain>
    </source>
</reference>
<dbReference type="AlphaFoldDB" id="A6HUV4"/>
<dbReference type="Proteomes" id="UP000234681">
    <property type="component" value="Chromosome 2"/>
</dbReference>
<accession>A6HUV4</accession>
<dbReference type="EMBL" id="CH473952">
    <property type="protein sequence ID" value="EDL81890.1"/>
    <property type="molecule type" value="Genomic_DNA"/>
</dbReference>
<evidence type="ECO:0000313" key="1">
    <source>
        <dbReference type="EMBL" id="EDL81890.1"/>
    </source>
</evidence>
<proteinExistence type="predicted"/>
<protein>
    <submittedName>
        <fullName evidence="1">RCG28533</fullName>
    </submittedName>
</protein>